<gene>
    <name evidence="3" type="ORF">SVIM_LOCUS392623</name>
</gene>
<dbReference type="EMBL" id="CAADRP010001885">
    <property type="protein sequence ID" value="VFU55308.1"/>
    <property type="molecule type" value="Genomic_DNA"/>
</dbReference>
<dbReference type="GO" id="GO:0005634">
    <property type="term" value="C:nucleus"/>
    <property type="evidence" value="ECO:0007669"/>
    <property type="project" value="InterPro"/>
</dbReference>
<name>A0A6N2MNU4_SALVM</name>
<evidence type="ECO:0000256" key="1">
    <source>
        <dbReference type="SAM" id="MobiDB-lite"/>
    </source>
</evidence>
<evidence type="ECO:0000259" key="2">
    <source>
        <dbReference type="Pfam" id="PF01486"/>
    </source>
</evidence>
<dbReference type="InterPro" id="IPR002487">
    <property type="entry name" value="TF_Kbox"/>
</dbReference>
<reference evidence="3" key="1">
    <citation type="submission" date="2019-03" db="EMBL/GenBank/DDBJ databases">
        <authorList>
            <person name="Mank J."/>
            <person name="Almeida P."/>
        </authorList>
    </citation>
    <scope>NUCLEOTIDE SEQUENCE</scope>
    <source>
        <strain evidence="3">78183</strain>
    </source>
</reference>
<dbReference type="GO" id="GO:0003700">
    <property type="term" value="F:DNA-binding transcription factor activity"/>
    <property type="evidence" value="ECO:0007669"/>
    <property type="project" value="InterPro"/>
</dbReference>
<evidence type="ECO:0000313" key="3">
    <source>
        <dbReference type="EMBL" id="VFU55308.1"/>
    </source>
</evidence>
<proteinExistence type="predicted"/>
<accession>A0A6N2MNU4</accession>
<sequence length="163" mass="18439">MKGELNFLYLMKMTRKNIQIKKIDNTAARLLSWCFLQLASFSSSTQTQGAIYIRRTLTDMSGQPSLELQLDGAVYAMLNKEIAEKTRELRGEDLQGLNLEELQKLEKSIETSLCRVAEEKVMDLSAAGQRPSDSYIRSMSSDDPRQEYNSPCAFLTLGKESLN</sequence>
<dbReference type="Pfam" id="PF01486">
    <property type="entry name" value="K-box"/>
    <property type="match status" value="1"/>
</dbReference>
<protein>
    <recommendedName>
        <fullName evidence="2">K-box domain-containing protein</fullName>
    </recommendedName>
</protein>
<feature type="domain" description="K-box" evidence="2">
    <location>
        <begin position="79"/>
        <end position="120"/>
    </location>
</feature>
<feature type="region of interest" description="Disordered" evidence="1">
    <location>
        <begin position="131"/>
        <end position="150"/>
    </location>
</feature>
<dbReference type="AlphaFoldDB" id="A0A6N2MNU4"/>
<organism evidence="3">
    <name type="scientific">Salix viminalis</name>
    <name type="common">Common osier</name>
    <name type="synonym">Basket willow</name>
    <dbReference type="NCBI Taxonomy" id="40686"/>
    <lineage>
        <taxon>Eukaryota</taxon>
        <taxon>Viridiplantae</taxon>
        <taxon>Streptophyta</taxon>
        <taxon>Embryophyta</taxon>
        <taxon>Tracheophyta</taxon>
        <taxon>Spermatophyta</taxon>
        <taxon>Magnoliopsida</taxon>
        <taxon>eudicotyledons</taxon>
        <taxon>Gunneridae</taxon>
        <taxon>Pentapetalae</taxon>
        <taxon>rosids</taxon>
        <taxon>fabids</taxon>
        <taxon>Malpighiales</taxon>
        <taxon>Salicaceae</taxon>
        <taxon>Saliceae</taxon>
        <taxon>Salix</taxon>
    </lineage>
</organism>